<protein>
    <submittedName>
        <fullName evidence="1">Uncharacterized protein</fullName>
    </submittedName>
</protein>
<dbReference type="InParanoid" id="A0A2P5AM00"/>
<dbReference type="AlphaFoldDB" id="A0A2P5AM00"/>
<name>A0A2P5AM00_TREOI</name>
<reference evidence="2" key="1">
    <citation type="submission" date="2016-06" db="EMBL/GenBank/DDBJ databases">
        <title>Parallel loss of symbiosis genes in relatives of nitrogen-fixing non-legume Parasponia.</title>
        <authorList>
            <person name="Van Velzen R."/>
            <person name="Holmer R."/>
            <person name="Bu F."/>
            <person name="Rutten L."/>
            <person name="Van Zeijl A."/>
            <person name="Liu W."/>
            <person name="Santuari L."/>
            <person name="Cao Q."/>
            <person name="Sharma T."/>
            <person name="Shen D."/>
            <person name="Roswanjaya Y."/>
            <person name="Wardhani T."/>
            <person name="Kalhor M.S."/>
            <person name="Jansen J."/>
            <person name="Van den Hoogen J."/>
            <person name="Gungor B."/>
            <person name="Hartog M."/>
            <person name="Hontelez J."/>
            <person name="Verver J."/>
            <person name="Yang W.-C."/>
            <person name="Schijlen E."/>
            <person name="Repin R."/>
            <person name="Schilthuizen M."/>
            <person name="Schranz E."/>
            <person name="Heidstra R."/>
            <person name="Miyata K."/>
            <person name="Fedorova E."/>
            <person name="Kohlen W."/>
            <person name="Bisseling T."/>
            <person name="Smit S."/>
            <person name="Geurts R."/>
        </authorList>
    </citation>
    <scope>NUCLEOTIDE SEQUENCE [LARGE SCALE GENOMIC DNA]</scope>
    <source>
        <strain evidence="2">cv. RG33-2</strain>
    </source>
</reference>
<accession>A0A2P5AM00</accession>
<feature type="non-terminal residue" evidence="1">
    <location>
        <position position="1"/>
    </location>
</feature>
<keyword evidence="2" id="KW-1185">Reference proteome</keyword>
<evidence type="ECO:0000313" key="2">
    <source>
        <dbReference type="Proteomes" id="UP000237000"/>
    </source>
</evidence>
<organism evidence="1 2">
    <name type="scientific">Trema orientale</name>
    <name type="common">Charcoal tree</name>
    <name type="synonym">Celtis orientalis</name>
    <dbReference type="NCBI Taxonomy" id="63057"/>
    <lineage>
        <taxon>Eukaryota</taxon>
        <taxon>Viridiplantae</taxon>
        <taxon>Streptophyta</taxon>
        <taxon>Embryophyta</taxon>
        <taxon>Tracheophyta</taxon>
        <taxon>Spermatophyta</taxon>
        <taxon>Magnoliopsida</taxon>
        <taxon>eudicotyledons</taxon>
        <taxon>Gunneridae</taxon>
        <taxon>Pentapetalae</taxon>
        <taxon>rosids</taxon>
        <taxon>fabids</taxon>
        <taxon>Rosales</taxon>
        <taxon>Cannabaceae</taxon>
        <taxon>Trema</taxon>
    </lineage>
</organism>
<evidence type="ECO:0000313" key="1">
    <source>
        <dbReference type="EMBL" id="PON37579.1"/>
    </source>
</evidence>
<sequence>TSPLPPSLLPTKHKIGALPSSLSLHPSPSLQKSPLPNIALVNMPIMCTNSIQLSYLDKLNDKEKACDNDMQQELNLQLNLISSNKTKYGKRIWKYTNWI</sequence>
<dbReference type="EMBL" id="JXTC01000783">
    <property type="protein sequence ID" value="PON37579.1"/>
    <property type="molecule type" value="Genomic_DNA"/>
</dbReference>
<proteinExistence type="predicted"/>
<gene>
    <name evidence="1" type="ORF">TorRG33x02_347030</name>
</gene>
<comment type="caution">
    <text evidence="1">The sequence shown here is derived from an EMBL/GenBank/DDBJ whole genome shotgun (WGS) entry which is preliminary data.</text>
</comment>
<dbReference type="Proteomes" id="UP000237000">
    <property type="component" value="Unassembled WGS sequence"/>
</dbReference>